<proteinExistence type="inferred from homology"/>
<keyword evidence="3 4" id="KW-0378">Hydrolase</keyword>
<comment type="caution">
    <text evidence="7">The sequence shown here is derived from an EMBL/GenBank/DDBJ whole genome shotgun (WGS) entry which is preliminary data.</text>
</comment>
<dbReference type="InterPro" id="IPR033452">
    <property type="entry name" value="GH30_C"/>
</dbReference>
<protein>
    <submittedName>
        <fullName evidence="7">Glucosylceramidase</fullName>
    </submittedName>
</protein>
<dbReference type="PRINTS" id="PR00843">
    <property type="entry name" value="GLHYDRLASE30"/>
</dbReference>
<dbReference type="PANTHER" id="PTHR11069">
    <property type="entry name" value="GLUCOSYLCERAMIDASE"/>
    <property type="match status" value="1"/>
</dbReference>
<dbReference type="InterPro" id="IPR001139">
    <property type="entry name" value="Glyco_hydro_30"/>
</dbReference>
<feature type="domain" description="Glycosyl hydrolase family 30 TIM-barrel" evidence="5">
    <location>
        <begin position="74"/>
        <end position="405"/>
    </location>
</feature>
<dbReference type="InterPro" id="IPR017853">
    <property type="entry name" value="GH"/>
</dbReference>
<feature type="domain" description="Glycosyl hydrolase family 30 beta sandwich" evidence="6">
    <location>
        <begin position="409"/>
        <end position="467"/>
    </location>
</feature>
<dbReference type="Proteomes" id="UP001153642">
    <property type="component" value="Unassembled WGS sequence"/>
</dbReference>
<organism evidence="7 8">
    <name type="scientific">Galbibacter pacificus</name>
    <dbReference type="NCBI Taxonomy" id="2996052"/>
    <lineage>
        <taxon>Bacteria</taxon>
        <taxon>Pseudomonadati</taxon>
        <taxon>Bacteroidota</taxon>
        <taxon>Flavobacteriia</taxon>
        <taxon>Flavobacteriales</taxon>
        <taxon>Flavobacteriaceae</taxon>
        <taxon>Galbibacter</taxon>
    </lineage>
</organism>
<dbReference type="RefSeq" id="WP_277900443.1">
    <property type="nucleotide sequence ID" value="NZ_JAPMUA010000004.1"/>
</dbReference>
<name>A0ABT6FUE4_9FLAO</name>
<dbReference type="EMBL" id="JAPMUA010000004">
    <property type="protein sequence ID" value="MDG3586719.1"/>
    <property type="molecule type" value="Genomic_DNA"/>
</dbReference>
<accession>A0ABT6FUE4</accession>
<evidence type="ECO:0000259" key="6">
    <source>
        <dbReference type="Pfam" id="PF17189"/>
    </source>
</evidence>
<keyword evidence="2" id="KW-0732">Signal</keyword>
<dbReference type="Gene3D" id="3.20.20.80">
    <property type="entry name" value="Glycosidases"/>
    <property type="match status" value="1"/>
</dbReference>
<evidence type="ECO:0000313" key="8">
    <source>
        <dbReference type="Proteomes" id="UP001153642"/>
    </source>
</evidence>
<gene>
    <name evidence="7" type="ORF">OSR52_12650</name>
</gene>
<dbReference type="Gene3D" id="2.60.40.1180">
    <property type="entry name" value="Golgi alpha-mannosidase II"/>
    <property type="match status" value="1"/>
</dbReference>
<evidence type="ECO:0000256" key="1">
    <source>
        <dbReference type="ARBA" id="ARBA00005382"/>
    </source>
</evidence>
<dbReference type="Pfam" id="PF02055">
    <property type="entry name" value="Glyco_hydro_30"/>
    <property type="match status" value="1"/>
</dbReference>
<dbReference type="InterPro" id="IPR013780">
    <property type="entry name" value="Glyco_hydro_b"/>
</dbReference>
<comment type="similarity">
    <text evidence="1 4">Belongs to the glycosyl hydrolase 30 family.</text>
</comment>
<dbReference type="PANTHER" id="PTHR11069:SF23">
    <property type="entry name" value="LYSOSOMAL ACID GLUCOSYLCERAMIDASE"/>
    <property type="match status" value="1"/>
</dbReference>
<keyword evidence="4" id="KW-0326">Glycosidase</keyword>
<dbReference type="SUPFAM" id="SSF51445">
    <property type="entry name" value="(Trans)glycosidases"/>
    <property type="match status" value="1"/>
</dbReference>
<reference evidence="7" key="1">
    <citation type="submission" date="2022-11" db="EMBL/GenBank/DDBJ databases">
        <title>High-quality draft genome sequence of Galbibacter sp. strain CMA-7.</title>
        <authorList>
            <person name="Wei L."/>
            <person name="Dong C."/>
            <person name="Shao Z."/>
        </authorList>
    </citation>
    <scope>NUCLEOTIDE SEQUENCE</scope>
    <source>
        <strain evidence="7">CMA-7</strain>
    </source>
</reference>
<dbReference type="InterPro" id="IPR033453">
    <property type="entry name" value="Glyco_hydro_30_TIM-barrel"/>
</dbReference>
<evidence type="ECO:0000259" key="5">
    <source>
        <dbReference type="Pfam" id="PF02055"/>
    </source>
</evidence>
<sequence>MLQKYNLLLLGIAFIAFSCSTKKEQQNNDALLWVTSLDKSVLLKKVPIENHSEKPPGNAVIINIDTTKTYQTMDGFGYSLTGGSAMHLYKMSDSARIKILEELFGTGKNSIGASYLRISIGSSDLDEKPWSYDDIAEGKTDENLEHFSLAYDTLYLIPVLKDILKINPDIKIMGSPWSPPKWMKTNNDTRGGSLKKAYHEVYAQYFVKYLKAMEEHGITLDAITVQNEPLHPGNNPSTLMLAAQQADFIKHNLGPAFNKNNITTKIVIYDHNADRIDYPISILDDPEAAKYIDGAAFHLYGGEIDALSKVHQKHPDKNLYFTEQWVGAPGDFEKEMEWHTENLIIGATRNWCKTVLEWNLAADEKMDPHTDRGGCDICLGAITIKSDSVSRNPAYYIVAQASKFIPPSSVRVASSTNDMVPNVTFKTKEGKIVSVILNKTDQPQQVQIKIGHTNVYVQVMARAVATLVQ</sequence>
<dbReference type="PROSITE" id="PS51257">
    <property type="entry name" value="PROKAR_LIPOPROTEIN"/>
    <property type="match status" value="1"/>
</dbReference>
<evidence type="ECO:0000256" key="3">
    <source>
        <dbReference type="ARBA" id="ARBA00022801"/>
    </source>
</evidence>
<keyword evidence="8" id="KW-1185">Reference proteome</keyword>
<evidence type="ECO:0000256" key="2">
    <source>
        <dbReference type="ARBA" id="ARBA00022729"/>
    </source>
</evidence>
<evidence type="ECO:0000313" key="7">
    <source>
        <dbReference type="EMBL" id="MDG3586719.1"/>
    </source>
</evidence>
<dbReference type="Pfam" id="PF17189">
    <property type="entry name" value="Glyco_hydro_30C"/>
    <property type="match status" value="1"/>
</dbReference>
<evidence type="ECO:0000256" key="4">
    <source>
        <dbReference type="RuleBase" id="RU361188"/>
    </source>
</evidence>